<dbReference type="InterPro" id="IPR015422">
    <property type="entry name" value="PyrdxlP-dep_Trfase_small"/>
</dbReference>
<dbReference type="InterPro" id="IPR015424">
    <property type="entry name" value="PyrdxlP-dep_Trfase"/>
</dbReference>
<dbReference type="GO" id="GO:0047310">
    <property type="term" value="F:glutamine-scyllo-inositol transaminase activity"/>
    <property type="evidence" value="ECO:0007669"/>
    <property type="project" value="UniProtKB-EC"/>
</dbReference>
<dbReference type="AlphaFoldDB" id="E8UC14"/>
<evidence type="ECO:0000256" key="4">
    <source>
        <dbReference type="PIRSR" id="PIRSR000390-2"/>
    </source>
</evidence>
<feature type="modified residue" description="N6-(pyridoxal phosphate)lysine" evidence="4">
    <location>
        <position position="186"/>
    </location>
</feature>
<keyword evidence="7" id="KW-1185">Reference proteome</keyword>
<evidence type="ECO:0000256" key="5">
    <source>
        <dbReference type="RuleBase" id="RU004508"/>
    </source>
</evidence>
<sequence length="366" mass="40116">MKIPFLDLEKINALIQPDLMEASARVIKSGWYIGGPEVERFEQEYAAYVDAQHCIGVGNGLDAITLTLKALGVGAGDEVIVPSNTFIATWLAVSYAGATIVPVEPDPSTYNITAQQIEAAITDKTKAIVPVHLYGQPAELTEIQALAARHGLFVIEDAAQAQGARYAGQRVGARTNAACWSFYPGKNLGALGDAGAITTNDDELAERLRALRNYGSKTKYIHEVAGVNSRLDELQAAFLRVKLRHLDDWNQQRRATAEKYTAHLEGVQTPAVHPAAEPVWHLYVIQHQRRDELQQFLADRGIQTLIHYPIPPHRQGAYASLGWPEGRFPIAESIHRSVLSLPIGPHLTAEQEDQVIEAVNAFGRLG</sequence>
<keyword evidence="1 4" id="KW-0663">Pyridoxal phosphate</keyword>
<dbReference type="GO" id="GO:0030170">
    <property type="term" value="F:pyridoxal phosphate binding"/>
    <property type="evidence" value="ECO:0007669"/>
    <property type="project" value="UniProtKB-ARBA"/>
</dbReference>
<dbReference type="PANTHER" id="PTHR30244:SF36">
    <property type="entry name" value="3-OXO-GLUCOSE-6-PHOSPHATE:GLUTAMATE AMINOTRANSFERASE"/>
    <property type="match status" value="1"/>
</dbReference>
<evidence type="ECO:0000256" key="1">
    <source>
        <dbReference type="ARBA" id="ARBA00022898"/>
    </source>
</evidence>
<evidence type="ECO:0000256" key="2">
    <source>
        <dbReference type="ARBA" id="ARBA00037999"/>
    </source>
</evidence>
<dbReference type="STRING" id="709986.Deima_2974"/>
<dbReference type="InterPro" id="IPR015421">
    <property type="entry name" value="PyrdxlP-dep_Trfase_major"/>
</dbReference>
<dbReference type="Gene3D" id="3.90.1150.10">
    <property type="entry name" value="Aspartate Aminotransferase, domain 1"/>
    <property type="match status" value="1"/>
</dbReference>
<dbReference type="Proteomes" id="UP000008635">
    <property type="component" value="Chromosome"/>
</dbReference>
<reference evidence="6 7" key="1">
    <citation type="journal article" date="2011" name="Stand. Genomic Sci.">
        <title>Complete genome sequence of Deinococcus maricopensis type strain (LB-34).</title>
        <authorList>
            <person name="Pukall R."/>
            <person name="Zeytun A."/>
            <person name="Lucas S."/>
            <person name="Lapidus A."/>
            <person name="Hammon N."/>
            <person name="Deshpande S."/>
            <person name="Nolan M."/>
            <person name="Cheng J.F."/>
            <person name="Pitluck S."/>
            <person name="Liolios K."/>
            <person name="Pagani I."/>
            <person name="Mikhailova N."/>
            <person name="Ivanova N."/>
            <person name="Mavromatis K."/>
            <person name="Pati A."/>
            <person name="Tapia R."/>
            <person name="Han C."/>
            <person name="Goodwin L."/>
            <person name="Chen A."/>
            <person name="Palaniappan K."/>
            <person name="Land M."/>
            <person name="Hauser L."/>
            <person name="Chang Y.J."/>
            <person name="Jeffries C.D."/>
            <person name="Brambilla E.M."/>
            <person name="Rohde M."/>
            <person name="Goker M."/>
            <person name="Detter J.C."/>
            <person name="Woyke T."/>
            <person name="Bristow J."/>
            <person name="Eisen J.A."/>
            <person name="Markowitz V."/>
            <person name="Hugenholtz P."/>
            <person name="Kyrpides N.C."/>
            <person name="Klenk H.P."/>
        </authorList>
    </citation>
    <scope>NUCLEOTIDE SEQUENCE [LARGE SCALE GENOMIC DNA]</scope>
    <source>
        <strain evidence="7">DSM 21211 / LMG 22137 / NRRL B-23946 / LB-34</strain>
    </source>
</reference>
<feature type="active site" description="Proton acceptor" evidence="3">
    <location>
        <position position="186"/>
    </location>
</feature>
<name>E8UC14_DEIML</name>
<dbReference type="PIRSF" id="PIRSF000390">
    <property type="entry name" value="PLP_StrS"/>
    <property type="match status" value="1"/>
</dbReference>
<proteinExistence type="inferred from homology"/>
<dbReference type="Pfam" id="PF01041">
    <property type="entry name" value="DegT_DnrJ_EryC1"/>
    <property type="match status" value="1"/>
</dbReference>
<dbReference type="RefSeq" id="WP_013558106.1">
    <property type="nucleotide sequence ID" value="NC_014958.1"/>
</dbReference>
<protein>
    <submittedName>
        <fullName evidence="6">Glutamine--scyllo-inositol transaminase</fullName>
        <ecNumber evidence="6">2.6.1.50</ecNumber>
    </submittedName>
</protein>
<dbReference type="InterPro" id="IPR000653">
    <property type="entry name" value="DegT/StrS_aminotransferase"/>
</dbReference>
<comment type="similarity">
    <text evidence="2 5">Belongs to the DegT/DnrJ/EryC1 family.</text>
</comment>
<gene>
    <name evidence="6" type="ordered locus">Deima_2974</name>
</gene>
<accession>E8UC14</accession>
<evidence type="ECO:0000256" key="3">
    <source>
        <dbReference type="PIRSR" id="PIRSR000390-1"/>
    </source>
</evidence>
<dbReference type="CDD" id="cd00616">
    <property type="entry name" value="AHBA_syn"/>
    <property type="match status" value="1"/>
</dbReference>
<dbReference type="EC" id="2.6.1.50" evidence="6"/>
<dbReference type="eggNOG" id="COG0399">
    <property type="taxonomic scope" value="Bacteria"/>
</dbReference>
<dbReference type="EMBL" id="CP002454">
    <property type="protein sequence ID" value="ADV68603.1"/>
    <property type="molecule type" value="Genomic_DNA"/>
</dbReference>
<evidence type="ECO:0000313" key="6">
    <source>
        <dbReference type="EMBL" id="ADV68603.1"/>
    </source>
</evidence>
<dbReference type="FunFam" id="3.40.640.10:FF:000089">
    <property type="entry name" value="Aminotransferase, DegT/DnrJ/EryC1/StrS family"/>
    <property type="match status" value="1"/>
</dbReference>
<dbReference type="PANTHER" id="PTHR30244">
    <property type="entry name" value="TRANSAMINASE"/>
    <property type="match status" value="1"/>
</dbReference>
<keyword evidence="6" id="KW-0808">Transferase</keyword>
<evidence type="ECO:0000313" key="7">
    <source>
        <dbReference type="Proteomes" id="UP000008635"/>
    </source>
</evidence>
<keyword evidence="6" id="KW-0032">Aminotransferase</keyword>
<dbReference type="KEGG" id="dmr:Deima_2974"/>
<dbReference type="GO" id="GO:0000271">
    <property type="term" value="P:polysaccharide biosynthetic process"/>
    <property type="evidence" value="ECO:0007669"/>
    <property type="project" value="TreeGrafter"/>
</dbReference>
<organism evidence="6 7">
    <name type="scientific">Deinococcus maricopensis (strain DSM 21211 / LMG 22137 / NRRL B-23946 / LB-34)</name>
    <dbReference type="NCBI Taxonomy" id="709986"/>
    <lineage>
        <taxon>Bacteria</taxon>
        <taxon>Thermotogati</taxon>
        <taxon>Deinococcota</taxon>
        <taxon>Deinococci</taxon>
        <taxon>Deinococcales</taxon>
        <taxon>Deinococcaceae</taxon>
        <taxon>Deinococcus</taxon>
    </lineage>
</organism>
<dbReference type="Gene3D" id="3.40.640.10">
    <property type="entry name" value="Type I PLP-dependent aspartate aminotransferase-like (Major domain)"/>
    <property type="match status" value="1"/>
</dbReference>
<dbReference type="HOGENOM" id="CLU_033332_6_0_0"/>
<dbReference type="SUPFAM" id="SSF53383">
    <property type="entry name" value="PLP-dependent transferases"/>
    <property type="match status" value="1"/>
</dbReference>
<reference evidence="7" key="2">
    <citation type="submission" date="2011-01" db="EMBL/GenBank/DDBJ databases">
        <title>The complete genome of Deinococcus maricopensis DSM 21211.</title>
        <authorList>
            <consortium name="US DOE Joint Genome Institute (JGI-PGF)"/>
            <person name="Lucas S."/>
            <person name="Copeland A."/>
            <person name="Lapidus A."/>
            <person name="Goodwin L."/>
            <person name="Pitluck S."/>
            <person name="Kyrpides N."/>
            <person name="Mavromatis K."/>
            <person name="Pagani I."/>
            <person name="Ivanova N."/>
            <person name="Ovchinnikova G."/>
            <person name="Zeytun A."/>
            <person name="Detter J.C."/>
            <person name="Han C."/>
            <person name="Land M."/>
            <person name="Hauser L."/>
            <person name="Markowitz V."/>
            <person name="Cheng J.-F."/>
            <person name="Hugenholtz P."/>
            <person name="Woyke T."/>
            <person name="Wu D."/>
            <person name="Pukall R."/>
            <person name="Gehrich-Schroeter G."/>
            <person name="Brambilla E."/>
            <person name="Klenk H.-P."/>
            <person name="Eisen J.A."/>
        </authorList>
    </citation>
    <scope>NUCLEOTIDE SEQUENCE [LARGE SCALE GENOMIC DNA]</scope>
    <source>
        <strain evidence="7">DSM 21211 / LMG 22137 / NRRL B-23946 / LB-34</strain>
    </source>
</reference>